<dbReference type="InterPro" id="IPR036047">
    <property type="entry name" value="F-box-like_dom_sf"/>
</dbReference>
<evidence type="ECO:0000313" key="2">
    <source>
        <dbReference type="Proteomes" id="UP000585474"/>
    </source>
</evidence>
<dbReference type="OrthoDB" id="812961at2759"/>
<protein>
    <recommendedName>
        <fullName evidence="3">F-box family protein</fullName>
    </recommendedName>
</protein>
<dbReference type="Proteomes" id="UP000585474">
    <property type="component" value="Unassembled WGS sequence"/>
</dbReference>
<accession>A0A7J0HC96</accession>
<dbReference type="InterPro" id="IPR044809">
    <property type="entry name" value="AUF1-like"/>
</dbReference>
<proteinExistence type="predicted"/>
<organism evidence="1 2">
    <name type="scientific">Actinidia rufa</name>
    <dbReference type="NCBI Taxonomy" id="165716"/>
    <lineage>
        <taxon>Eukaryota</taxon>
        <taxon>Viridiplantae</taxon>
        <taxon>Streptophyta</taxon>
        <taxon>Embryophyta</taxon>
        <taxon>Tracheophyta</taxon>
        <taxon>Spermatophyta</taxon>
        <taxon>Magnoliopsida</taxon>
        <taxon>eudicotyledons</taxon>
        <taxon>Gunneridae</taxon>
        <taxon>Pentapetalae</taxon>
        <taxon>asterids</taxon>
        <taxon>Ericales</taxon>
        <taxon>Actinidiaceae</taxon>
        <taxon>Actinidia</taxon>
    </lineage>
</organism>
<dbReference type="SUPFAM" id="SSF81383">
    <property type="entry name" value="F-box domain"/>
    <property type="match status" value="1"/>
</dbReference>
<evidence type="ECO:0008006" key="3">
    <source>
        <dbReference type="Google" id="ProtNLM"/>
    </source>
</evidence>
<keyword evidence="2" id="KW-1185">Reference proteome</keyword>
<dbReference type="AlphaFoldDB" id="A0A7J0HC96"/>
<evidence type="ECO:0000313" key="1">
    <source>
        <dbReference type="EMBL" id="GFZ20733.1"/>
    </source>
</evidence>
<reference evidence="1 2" key="1">
    <citation type="submission" date="2019-07" db="EMBL/GenBank/DDBJ databases">
        <title>De Novo Assembly of kiwifruit Actinidia rufa.</title>
        <authorList>
            <person name="Sugita-Konishi S."/>
            <person name="Sato K."/>
            <person name="Mori E."/>
            <person name="Abe Y."/>
            <person name="Kisaki G."/>
            <person name="Hamano K."/>
            <person name="Suezawa K."/>
            <person name="Otani M."/>
            <person name="Fukuda T."/>
            <person name="Manabe T."/>
            <person name="Gomi K."/>
            <person name="Tabuchi M."/>
            <person name="Akimitsu K."/>
            <person name="Kataoka I."/>
        </authorList>
    </citation>
    <scope>NUCLEOTIDE SEQUENCE [LARGE SCALE GENOMIC DNA]</scope>
    <source>
        <strain evidence="2">cv. Fuchu</strain>
    </source>
</reference>
<dbReference type="EMBL" id="BJWL01000028">
    <property type="protein sequence ID" value="GFZ20733.1"/>
    <property type="molecule type" value="Genomic_DNA"/>
</dbReference>
<gene>
    <name evidence="1" type="ORF">Acr_28g0014380</name>
</gene>
<dbReference type="CDD" id="cd09917">
    <property type="entry name" value="F-box_SF"/>
    <property type="match status" value="1"/>
</dbReference>
<name>A0A7J0HC96_9ERIC</name>
<comment type="caution">
    <text evidence="1">The sequence shown here is derived from an EMBL/GenBank/DDBJ whole genome shotgun (WGS) entry which is preliminary data.</text>
</comment>
<sequence length="355" mass="40480">MTNRKKINPRTADQFDRLPEAIVLLIFEKIIDAKTLITCLCVSKRFSSFVPESKSVFLKIPQFKFNTSENDEQKEDENQRESRRFLKYVVDTAIPKTEYFLRRLLHHPSPAERESFEIPDYANVQEDGTSYPSPRDFLKNFRELRFLEIELPCQAIELRSGSGGEPLVRWRANFSRSLVSFVILISEACSKMLAGNEKKEPDEKSECFFSFSQLMLETNLAMSFVTDGYKRGKLCMSKENLDGLRSLETVKDENWHVKAWHESLLELPLSGYIMEGATLILMGAIEPGMAESVVMGAFEEEEKVVVEAARKLMKREASEACLSSTSINLGDSFSTNGRWSTPKCSGRCMSFFSIS</sequence>
<dbReference type="PANTHER" id="PTHR31215">
    <property type="entry name" value="OS05G0510400 PROTEIN-RELATED"/>
    <property type="match status" value="1"/>
</dbReference>